<proteinExistence type="predicted"/>
<dbReference type="InterPro" id="IPR036388">
    <property type="entry name" value="WH-like_DNA-bd_sf"/>
</dbReference>
<feature type="domain" description="Methylated-DNA-[protein]-cysteine S-methyltransferase DNA binding" evidence="2">
    <location>
        <begin position="14"/>
        <end position="94"/>
    </location>
</feature>
<sequence length="115" mass="12269">MTASAGFNSPDEREQALFTTLARLPAGSVVGYGQLARLAGLGNAARWVGRALGRLPADSTLPWHRVVGADGRLALAAGTPAGERQRARLRKEGVQLVNDRVNMRVHGWLSAERNG</sequence>
<dbReference type="RefSeq" id="WP_386360796.1">
    <property type="nucleotide sequence ID" value="NZ_JBHRXZ010000003.1"/>
</dbReference>
<gene>
    <name evidence="3" type="ORF">ACFOMF_02245</name>
</gene>
<dbReference type="Gene3D" id="1.10.10.10">
    <property type="entry name" value="Winged helix-like DNA-binding domain superfamily/Winged helix DNA-binding domain"/>
    <property type="match status" value="1"/>
</dbReference>
<reference evidence="4" key="1">
    <citation type="journal article" date="2019" name="Int. J. Syst. Evol. Microbiol.">
        <title>The Global Catalogue of Microorganisms (GCM) 10K type strain sequencing project: providing services to taxonomists for standard genome sequencing and annotation.</title>
        <authorList>
            <consortium name="The Broad Institute Genomics Platform"/>
            <consortium name="The Broad Institute Genome Sequencing Center for Infectious Disease"/>
            <person name="Wu L."/>
            <person name="Ma J."/>
        </authorList>
    </citation>
    <scope>NUCLEOTIDE SEQUENCE [LARGE SCALE GENOMIC DNA]</scope>
    <source>
        <strain evidence="4">KCTC 42447</strain>
    </source>
</reference>
<comment type="caution">
    <text evidence="3">The sequence shown here is derived from an EMBL/GenBank/DDBJ whole genome shotgun (WGS) entry which is preliminary data.</text>
</comment>
<dbReference type="PANTHER" id="PTHR42942:SF1">
    <property type="entry name" value="ALKYLTRANSFERASE-LIKE PROTEIN 1"/>
    <property type="match status" value="1"/>
</dbReference>
<dbReference type="SUPFAM" id="SSF46767">
    <property type="entry name" value="Methylated DNA-protein cysteine methyltransferase, C-terminal domain"/>
    <property type="match status" value="1"/>
</dbReference>
<protein>
    <submittedName>
        <fullName evidence="3">MGMT family protein</fullName>
    </submittedName>
</protein>
<organism evidence="3 4">
    <name type="scientific">Stutzerimonas tarimensis</name>
    <dbReference type="NCBI Taxonomy" id="1507735"/>
    <lineage>
        <taxon>Bacteria</taxon>
        <taxon>Pseudomonadati</taxon>
        <taxon>Pseudomonadota</taxon>
        <taxon>Gammaproteobacteria</taxon>
        <taxon>Pseudomonadales</taxon>
        <taxon>Pseudomonadaceae</taxon>
        <taxon>Stutzerimonas</taxon>
    </lineage>
</organism>
<dbReference type="PANTHER" id="PTHR42942">
    <property type="entry name" value="6-O-METHYLGUANINE DNA METHYLTRANSFERASE"/>
    <property type="match status" value="1"/>
</dbReference>
<dbReference type="Proteomes" id="UP001595630">
    <property type="component" value="Unassembled WGS sequence"/>
</dbReference>
<evidence type="ECO:0000256" key="1">
    <source>
        <dbReference type="ARBA" id="ARBA00022763"/>
    </source>
</evidence>
<dbReference type="Pfam" id="PF01035">
    <property type="entry name" value="DNA_binding_1"/>
    <property type="match status" value="1"/>
</dbReference>
<dbReference type="InterPro" id="IPR036217">
    <property type="entry name" value="MethylDNA_cys_MeTrfase_DNAb"/>
</dbReference>
<keyword evidence="4" id="KW-1185">Reference proteome</keyword>
<dbReference type="InterPro" id="IPR014048">
    <property type="entry name" value="MethylDNA_cys_MeTrfase_DNA-bd"/>
</dbReference>
<dbReference type="CDD" id="cd06445">
    <property type="entry name" value="ATase"/>
    <property type="match status" value="1"/>
</dbReference>
<name>A0ABV7T2N1_9GAMM</name>
<dbReference type="InterPro" id="IPR052520">
    <property type="entry name" value="ATL_DNA_repair"/>
</dbReference>
<evidence type="ECO:0000259" key="2">
    <source>
        <dbReference type="Pfam" id="PF01035"/>
    </source>
</evidence>
<keyword evidence="1" id="KW-0227">DNA damage</keyword>
<accession>A0ABV7T2N1</accession>
<dbReference type="EMBL" id="JBHRXZ010000003">
    <property type="protein sequence ID" value="MFC3606607.1"/>
    <property type="molecule type" value="Genomic_DNA"/>
</dbReference>
<evidence type="ECO:0000313" key="4">
    <source>
        <dbReference type="Proteomes" id="UP001595630"/>
    </source>
</evidence>
<evidence type="ECO:0000313" key="3">
    <source>
        <dbReference type="EMBL" id="MFC3606607.1"/>
    </source>
</evidence>